<comment type="pathway">
    <text evidence="4">Carbohydrate degradation; glycolysis; pyruvate from D-glyceraldehyde 3-phosphate: step 1/5.</text>
</comment>
<keyword evidence="14" id="KW-0324">Glycolysis</keyword>
<keyword evidence="11" id="KW-0810">Translation regulation</keyword>
<keyword evidence="12" id="KW-0560">Oxidoreductase</keyword>
<protein>
    <recommendedName>
        <fullName evidence="6">glyceraldehyde-3-phosphate dehydrogenase (phosphorylating)</fullName>
        <ecNumber evidence="6">1.2.1.12</ecNumber>
    </recommendedName>
    <alternativeName>
        <fullName evidence="17">Peptidyl-cysteine S-nitrosylase GAPDH</fullName>
    </alternativeName>
</protein>
<dbReference type="GO" id="GO:0005634">
    <property type="term" value="C:nucleus"/>
    <property type="evidence" value="ECO:0007669"/>
    <property type="project" value="UniProtKB-SubCell"/>
</dbReference>
<comment type="similarity">
    <text evidence="5">Belongs to the glyceraldehyde-3-phosphate dehydrogenase family.</text>
</comment>
<dbReference type="PANTHER" id="PTHR10836">
    <property type="entry name" value="GLYCERALDEHYDE 3-PHOSPHATE DEHYDROGENASE"/>
    <property type="match status" value="1"/>
</dbReference>
<dbReference type="GO" id="GO:0006096">
    <property type="term" value="P:glycolytic process"/>
    <property type="evidence" value="ECO:0007669"/>
    <property type="project" value="UniProtKB-KW"/>
</dbReference>
<dbReference type="Gene3D" id="3.30.360.10">
    <property type="entry name" value="Dihydrodipicolinate Reductase, domain 2"/>
    <property type="match status" value="1"/>
</dbReference>
<reference evidence="22" key="3">
    <citation type="submission" date="2025-09" db="UniProtKB">
        <authorList>
            <consortium name="Ensembl"/>
        </authorList>
    </citation>
    <scope>IDENTIFICATION</scope>
    <source>
        <strain evidence="22">Thorbecke</strain>
    </source>
</reference>
<evidence type="ECO:0000256" key="1">
    <source>
        <dbReference type="ARBA" id="ARBA00004123"/>
    </source>
</evidence>
<comment type="subcellular location">
    <subcellularLocation>
        <location evidence="2">Cytoplasm</location>
        <location evidence="2">Cytoskeleton</location>
    </subcellularLocation>
    <subcellularLocation>
        <location evidence="3">Cytoplasm</location>
        <location evidence="3">Cytosol</location>
    </subcellularLocation>
    <subcellularLocation>
        <location evidence="1">Nucleus</location>
    </subcellularLocation>
</comment>
<comment type="catalytic activity">
    <reaction evidence="20">
        <text>S-nitroso-L-cysteinyl-[GAPDH] + L-cysteinyl-[protein] = L-cysteinyl-[GAPDH] + S-nitroso-L-cysteinyl-[protein]</text>
        <dbReference type="Rhea" id="RHEA:66684"/>
        <dbReference type="Rhea" id="RHEA-COMP:10131"/>
        <dbReference type="Rhea" id="RHEA-COMP:17089"/>
        <dbReference type="Rhea" id="RHEA-COMP:17090"/>
        <dbReference type="Rhea" id="RHEA-COMP:17091"/>
        <dbReference type="ChEBI" id="CHEBI:29950"/>
        <dbReference type="ChEBI" id="CHEBI:149494"/>
    </reaction>
    <physiologicalReaction direction="left-to-right" evidence="20">
        <dbReference type="Rhea" id="RHEA:66685"/>
    </physiologicalReaction>
</comment>
<evidence type="ECO:0000256" key="15">
    <source>
        <dbReference type="ARBA" id="ARBA00023212"/>
    </source>
</evidence>
<dbReference type="STRING" id="9986.ENSOCUP00000038593"/>
<evidence type="ECO:0000256" key="13">
    <source>
        <dbReference type="ARBA" id="ARBA00023027"/>
    </source>
</evidence>
<evidence type="ECO:0000256" key="5">
    <source>
        <dbReference type="ARBA" id="ARBA00007406"/>
    </source>
</evidence>
<evidence type="ECO:0000256" key="8">
    <source>
        <dbReference type="ARBA" id="ARBA00022679"/>
    </source>
</evidence>
<keyword evidence="23" id="KW-1185">Reference proteome</keyword>
<dbReference type="GeneTree" id="ENSGT00960000189784"/>
<feature type="domain" description="Glyceraldehyde 3-phosphate dehydrogenase catalytic" evidence="21">
    <location>
        <begin position="22"/>
        <end position="63"/>
    </location>
</feature>
<dbReference type="AlphaFoldDB" id="A0A5F9CYN3"/>
<dbReference type="InParanoid" id="A0A5F9CYN3"/>
<organism evidence="22 23">
    <name type="scientific">Oryctolagus cuniculus</name>
    <name type="common">Rabbit</name>
    <dbReference type="NCBI Taxonomy" id="9986"/>
    <lineage>
        <taxon>Eukaryota</taxon>
        <taxon>Metazoa</taxon>
        <taxon>Chordata</taxon>
        <taxon>Craniata</taxon>
        <taxon>Vertebrata</taxon>
        <taxon>Euteleostomi</taxon>
        <taxon>Mammalia</taxon>
        <taxon>Eutheria</taxon>
        <taxon>Euarchontoglires</taxon>
        <taxon>Glires</taxon>
        <taxon>Lagomorpha</taxon>
        <taxon>Leporidae</taxon>
        <taxon>Oryctolagus</taxon>
    </lineage>
</organism>
<dbReference type="Ensembl" id="ENSOCUT00000061281.1">
    <property type="protein sequence ID" value="ENSOCUP00000038593.1"/>
    <property type="gene ID" value="ENSOCUG00000036219.1"/>
</dbReference>
<evidence type="ECO:0000256" key="2">
    <source>
        <dbReference type="ARBA" id="ARBA00004245"/>
    </source>
</evidence>
<evidence type="ECO:0000256" key="14">
    <source>
        <dbReference type="ARBA" id="ARBA00023152"/>
    </source>
</evidence>
<keyword evidence="16" id="KW-0539">Nucleus</keyword>
<evidence type="ECO:0000256" key="18">
    <source>
        <dbReference type="ARBA" id="ARBA00046997"/>
    </source>
</evidence>
<dbReference type="GO" id="GO:0006417">
    <property type="term" value="P:regulation of translation"/>
    <property type="evidence" value="ECO:0007669"/>
    <property type="project" value="UniProtKB-KW"/>
</dbReference>
<reference evidence="22 23" key="1">
    <citation type="journal article" date="2011" name="Nature">
        <title>A high-resolution map of human evolutionary constraint using 29 mammals.</title>
        <authorList>
            <person name="Lindblad-Toh K."/>
            <person name="Garber M."/>
            <person name="Zuk O."/>
            <person name="Lin M.F."/>
            <person name="Parker B.J."/>
            <person name="Washietl S."/>
            <person name="Kheradpour P."/>
            <person name="Ernst J."/>
            <person name="Jordan G."/>
            <person name="Mauceli E."/>
            <person name="Ward L.D."/>
            <person name="Lowe C.B."/>
            <person name="Holloway A.K."/>
            <person name="Clamp M."/>
            <person name="Gnerre S."/>
            <person name="Alfoldi J."/>
            <person name="Beal K."/>
            <person name="Chang J."/>
            <person name="Clawson H."/>
            <person name="Cuff J."/>
            <person name="Di Palma F."/>
            <person name="Fitzgerald S."/>
            <person name="Flicek P."/>
            <person name="Guttman M."/>
            <person name="Hubisz M.J."/>
            <person name="Jaffe D.B."/>
            <person name="Jungreis I."/>
            <person name="Kent W.J."/>
            <person name="Kostka D."/>
            <person name="Lara M."/>
            <person name="Martins A.L."/>
            <person name="Massingham T."/>
            <person name="Moltke I."/>
            <person name="Raney B.J."/>
            <person name="Rasmussen M.D."/>
            <person name="Robinson J."/>
            <person name="Stark A."/>
            <person name="Vilella A.J."/>
            <person name="Wen J."/>
            <person name="Xie X."/>
            <person name="Zody M.C."/>
            <person name="Baldwin J."/>
            <person name="Bloom T."/>
            <person name="Chin C.W."/>
            <person name="Heiman D."/>
            <person name="Nicol R."/>
            <person name="Nusbaum C."/>
            <person name="Young S."/>
            <person name="Wilkinson J."/>
            <person name="Worley K.C."/>
            <person name="Kovar C.L."/>
            <person name="Muzny D.M."/>
            <person name="Gibbs R.A."/>
            <person name="Cree A."/>
            <person name="Dihn H.H."/>
            <person name="Fowler G."/>
            <person name="Jhangiani S."/>
            <person name="Joshi V."/>
            <person name="Lee S."/>
            <person name="Lewis L.R."/>
            <person name="Nazareth L.V."/>
            <person name="Okwuonu G."/>
            <person name="Santibanez J."/>
            <person name="Warren W.C."/>
            <person name="Mardis E.R."/>
            <person name="Weinstock G.M."/>
            <person name="Wilson R.K."/>
            <person name="Delehaunty K."/>
            <person name="Dooling D."/>
            <person name="Fronik C."/>
            <person name="Fulton L."/>
            <person name="Fulton B."/>
            <person name="Graves T."/>
            <person name="Minx P."/>
            <person name="Sodergren E."/>
            <person name="Birney E."/>
            <person name="Margulies E.H."/>
            <person name="Herrero J."/>
            <person name="Green E.D."/>
            <person name="Haussler D."/>
            <person name="Siepel A."/>
            <person name="Goldman N."/>
            <person name="Pollard K.S."/>
            <person name="Pedersen J.S."/>
            <person name="Lander E.S."/>
            <person name="Kellis M."/>
        </authorList>
    </citation>
    <scope>NUCLEOTIDE SEQUENCE [LARGE SCALE GENOMIC DNA]</scope>
    <source>
        <strain evidence="22 23">Thorbecke inbred</strain>
    </source>
</reference>
<dbReference type="GO" id="GO:0005856">
    <property type="term" value="C:cytoskeleton"/>
    <property type="evidence" value="ECO:0007669"/>
    <property type="project" value="UniProtKB-SubCell"/>
</dbReference>
<keyword evidence="10" id="KW-0702">S-nitrosylation</keyword>
<evidence type="ECO:0000256" key="12">
    <source>
        <dbReference type="ARBA" id="ARBA00023002"/>
    </source>
</evidence>
<evidence type="ECO:0000256" key="17">
    <source>
        <dbReference type="ARBA" id="ARBA00031890"/>
    </source>
</evidence>
<dbReference type="Proteomes" id="UP000001811">
    <property type="component" value="Chromosome 15"/>
</dbReference>
<evidence type="ECO:0000256" key="7">
    <source>
        <dbReference type="ARBA" id="ARBA00022490"/>
    </source>
</evidence>
<dbReference type="InterPro" id="IPR020829">
    <property type="entry name" value="GlycerAld_3-P_DH_cat"/>
</dbReference>
<keyword evidence="15" id="KW-0206">Cytoskeleton</keyword>
<dbReference type="PANTHER" id="PTHR10836:SF111">
    <property type="entry name" value="GLYCERALDEHYDE-3-PHOSPHATE DEHYDROGENASE"/>
    <property type="match status" value="1"/>
</dbReference>
<evidence type="ECO:0000256" key="6">
    <source>
        <dbReference type="ARBA" id="ARBA00013119"/>
    </source>
</evidence>
<dbReference type="GO" id="GO:0004365">
    <property type="term" value="F:glyceraldehyde-3-phosphate dehydrogenase (NAD+) (phosphorylating) activity"/>
    <property type="evidence" value="ECO:0007669"/>
    <property type="project" value="UniProtKB-EC"/>
</dbReference>
<dbReference type="GO" id="GO:0005829">
    <property type="term" value="C:cytosol"/>
    <property type="evidence" value="ECO:0007669"/>
    <property type="project" value="UniProtKB-SubCell"/>
</dbReference>
<accession>A0A5F9CYN3</accession>
<dbReference type="SUPFAM" id="SSF55347">
    <property type="entry name" value="Glyceraldehyde-3-phosphate dehydrogenase-like, C-terminal domain"/>
    <property type="match status" value="1"/>
</dbReference>
<evidence type="ECO:0000256" key="20">
    <source>
        <dbReference type="ARBA" id="ARBA00048005"/>
    </source>
</evidence>
<dbReference type="PRINTS" id="PR00078">
    <property type="entry name" value="G3PDHDRGNASE"/>
</dbReference>
<dbReference type="InterPro" id="IPR020830">
    <property type="entry name" value="GlycerAld_3-P_DH_AS"/>
</dbReference>
<dbReference type="PROSITE" id="PS00071">
    <property type="entry name" value="GAPDH"/>
    <property type="match status" value="1"/>
</dbReference>
<dbReference type="Pfam" id="PF02800">
    <property type="entry name" value="Gp_dh_C"/>
    <property type="match status" value="1"/>
</dbReference>
<comment type="catalytic activity">
    <reaction evidence="19">
        <text>D-glyceraldehyde 3-phosphate + phosphate + NAD(+) = (2R)-3-phospho-glyceroyl phosphate + NADH + H(+)</text>
        <dbReference type="Rhea" id="RHEA:10300"/>
        <dbReference type="ChEBI" id="CHEBI:15378"/>
        <dbReference type="ChEBI" id="CHEBI:43474"/>
        <dbReference type="ChEBI" id="CHEBI:57540"/>
        <dbReference type="ChEBI" id="CHEBI:57604"/>
        <dbReference type="ChEBI" id="CHEBI:57945"/>
        <dbReference type="ChEBI" id="CHEBI:59776"/>
        <dbReference type="EC" id="1.2.1.12"/>
    </reaction>
</comment>
<evidence type="ECO:0000259" key="21">
    <source>
        <dbReference type="Pfam" id="PF02800"/>
    </source>
</evidence>
<keyword evidence="9" id="KW-0053">Apoptosis</keyword>
<evidence type="ECO:0000256" key="11">
    <source>
        <dbReference type="ARBA" id="ARBA00022845"/>
    </source>
</evidence>
<keyword evidence="7" id="KW-0963">Cytoplasm</keyword>
<evidence type="ECO:0000256" key="19">
    <source>
        <dbReference type="ARBA" id="ARBA00047698"/>
    </source>
</evidence>
<reference evidence="22" key="2">
    <citation type="submission" date="2025-08" db="UniProtKB">
        <authorList>
            <consortium name="Ensembl"/>
        </authorList>
    </citation>
    <scope>IDENTIFICATION</scope>
    <source>
        <strain evidence="22">Thorbecke</strain>
    </source>
</reference>
<evidence type="ECO:0000256" key="3">
    <source>
        <dbReference type="ARBA" id="ARBA00004514"/>
    </source>
</evidence>
<comment type="subunit">
    <text evidence="18">Homotetramer. Interacts with TPPP; the interaction is direct. Interacts (when S-nitrosylated) with SIAH1; leading to nuclear translocation. Interacts with RILPL1/GOSPEL, leading to prevent the interaction between GAPDH and SIAH1 and prevent nuclear translocation. Interacts with CHP1; the interaction increases the binding of CHP1 with microtubules. Associates with microtubules. Interacts with EIF1AD, USP25, PRKCI and WARS1. Interacts with phosphorylated RPL13A; inhibited by oxidatively-modified low-densitity lipoprotein (LDL(ox)). Component of the GAIT complex. Interacts with FKBP6; leading to inhibit GAPDH catalytic activity. Interacts with TRAF2, promoting TRAF2 ubiquitination. Interacts with TRAF3, promoting TRAF3 ubiquitination.</text>
</comment>
<evidence type="ECO:0000313" key="23">
    <source>
        <dbReference type="Proteomes" id="UP000001811"/>
    </source>
</evidence>
<name>A0A5F9CYN3_RABIT</name>
<sequence>MRSVTNSLKIFSKASCTTDCLVILAKVIHHDFGITEGLTTTVHGITATQKDVERPSVKLWHDAHGVPRTLSLHLVALAKRWTQSSLS</sequence>
<keyword evidence="8" id="KW-0808">Transferase</keyword>
<dbReference type="SMR" id="A0A5F9CYN3"/>
<evidence type="ECO:0000256" key="16">
    <source>
        <dbReference type="ARBA" id="ARBA00023242"/>
    </source>
</evidence>
<dbReference type="EMBL" id="AAGW02021932">
    <property type="status" value="NOT_ANNOTATED_CDS"/>
    <property type="molecule type" value="Genomic_DNA"/>
</dbReference>
<dbReference type="EC" id="1.2.1.12" evidence="6"/>
<proteinExistence type="inferred from homology"/>
<dbReference type="GO" id="GO:0006915">
    <property type="term" value="P:apoptotic process"/>
    <property type="evidence" value="ECO:0007669"/>
    <property type="project" value="UniProtKB-KW"/>
</dbReference>
<dbReference type="Bgee" id="ENSOCUG00000036219">
    <property type="expression patterns" value="Expressed in autopod skin and 2 other cell types or tissues"/>
</dbReference>
<dbReference type="GO" id="GO:0016740">
    <property type="term" value="F:transferase activity"/>
    <property type="evidence" value="ECO:0007669"/>
    <property type="project" value="UniProtKB-KW"/>
</dbReference>
<evidence type="ECO:0000313" key="22">
    <source>
        <dbReference type="Ensembl" id="ENSOCUP00000038593.1"/>
    </source>
</evidence>
<evidence type="ECO:0000256" key="10">
    <source>
        <dbReference type="ARBA" id="ARBA00022799"/>
    </source>
</evidence>
<dbReference type="InterPro" id="IPR020831">
    <property type="entry name" value="GlycerAld/Erythrose_P_DH"/>
</dbReference>
<keyword evidence="13" id="KW-0520">NAD</keyword>
<evidence type="ECO:0000256" key="9">
    <source>
        <dbReference type="ARBA" id="ARBA00022703"/>
    </source>
</evidence>
<evidence type="ECO:0000256" key="4">
    <source>
        <dbReference type="ARBA" id="ARBA00004869"/>
    </source>
</evidence>